<reference evidence="2" key="1">
    <citation type="submission" date="2016-10" db="EMBL/GenBank/DDBJ databases">
        <authorList>
            <person name="Varghese N."/>
            <person name="Submissions S."/>
        </authorList>
    </citation>
    <scope>NUCLEOTIDE SEQUENCE [LARGE SCALE GENOMIC DNA]</scope>
    <source>
        <strain evidence="2">DSM 26894</strain>
    </source>
</reference>
<dbReference type="STRING" id="311180.SAMN04488050_12349"/>
<proteinExistence type="predicted"/>
<keyword evidence="2" id="KW-1185">Reference proteome</keyword>
<evidence type="ECO:0000313" key="2">
    <source>
        <dbReference type="Proteomes" id="UP000199392"/>
    </source>
</evidence>
<sequence length="77" mass="8910">MLQEKRKDLDSEKRKKLLEGLLQDMARDNPDLYYQSTSEIAQMLKARIDRGTALHPEQRELLSGLGPHDIKLLLSLH</sequence>
<evidence type="ECO:0000313" key="1">
    <source>
        <dbReference type="EMBL" id="SFT25873.1"/>
    </source>
</evidence>
<gene>
    <name evidence="1" type="ORF">SAMN04488050_12349</name>
</gene>
<accession>A0A1I6WIS4</accession>
<dbReference type="EMBL" id="FOZW01000023">
    <property type="protein sequence ID" value="SFT25873.1"/>
    <property type="molecule type" value="Genomic_DNA"/>
</dbReference>
<dbReference type="OrthoDB" id="7679210at2"/>
<name>A0A1I6WIS4_9RHOB</name>
<dbReference type="RefSeq" id="WP_092431085.1">
    <property type="nucleotide sequence ID" value="NZ_FNCL01000026.1"/>
</dbReference>
<dbReference type="Proteomes" id="UP000199392">
    <property type="component" value="Unassembled WGS sequence"/>
</dbReference>
<protein>
    <submittedName>
        <fullName evidence="1">Uncharacterized protein</fullName>
    </submittedName>
</protein>
<dbReference type="AlphaFoldDB" id="A0A1I6WIS4"/>
<organism evidence="1 2">
    <name type="scientific">Alloyangia pacifica</name>
    <dbReference type="NCBI Taxonomy" id="311180"/>
    <lineage>
        <taxon>Bacteria</taxon>
        <taxon>Pseudomonadati</taxon>
        <taxon>Pseudomonadota</taxon>
        <taxon>Alphaproteobacteria</taxon>
        <taxon>Rhodobacterales</taxon>
        <taxon>Roseobacteraceae</taxon>
        <taxon>Alloyangia</taxon>
    </lineage>
</organism>